<evidence type="ECO:0000313" key="3">
    <source>
        <dbReference type="EMBL" id="CAB4131203.1"/>
    </source>
</evidence>
<dbReference type="SUPFAM" id="SSF52540">
    <property type="entry name" value="P-loop containing nucleoside triphosphate hydrolases"/>
    <property type="match status" value="1"/>
</dbReference>
<accession>A0A6J5LCZ6</accession>
<dbReference type="GO" id="GO:0016887">
    <property type="term" value="F:ATP hydrolysis activity"/>
    <property type="evidence" value="ECO:0007669"/>
    <property type="project" value="InterPro"/>
</dbReference>
<keyword evidence="3" id="KW-0540">Nuclease</keyword>
<evidence type="ECO:0000256" key="1">
    <source>
        <dbReference type="SAM" id="Coils"/>
    </source>
</evidence>
<dbReference type="InterPro" id="IPR038729">
    <property type="entry name" value="Rad50/SbcC_AAA"/>
</dbReference>
<keyword evidence="3" id="KW-0378">Hydrolase</keyword>
<gene>
    <name evidence="3" type="ORF">UFOVP132_50</name>
</gene>
<reference evidence="3" key="1">
    <citation type="submission" date="2020-04" db="EMBL/GenBank/DDBJ databases">
        <authorList>
            <person name="Chiriac C."/>
            <person name="Salcher M."/>
            <person name="Ghai R."/>
            <person name="Kavagutti S V."/>
        </authorList>
    </citation>
    <scope>NUCLEOTIDE SEQUENCE</scope>
</reference>
<evidence type="ECO:0000259" key="2">
    <source>
        <dbReference type="Pfam" id="PF13476"/>
    </source>
</evidence>
<dbReference type="PANTHER" id="PTHR32114">
    <property type="entry name" value="ABC TRANSPORTER ABCH.3"/>
    <property type="match status" value="1"/>
</dbReference>
<dbReference type="PANTHER" id="PTHR32114:SF2">
    <property type="entry name" value="ABC TRANSPORTER ABCH.3"/>
    <property type="match status" value="1"/>
</dbReference>
<protein>
    <submittedName>
        <fullName evidence="3">Endonuclease subunit</fullName>
    </submittedName>
</protein>
<sequence length="569" mass="65679">MILFKTLRWKNILSTGNIFTEVDLNKSNTTLIVGENGAGKSTILDALTYALFGKPFRKITKPQLVNSITRKDMVVEIEFAIGRNEYKIRRGMKPNLFEVYQNGTMLNQAAEMRDYQEYLEKHILKLNLKSFCQVVVLGSATFQPFMQLAAAQRREIIEDLLDLQIFTTMNTLLKDRVAKNNEEVADANTDQKLILERIKLFHEAMAEKQNSNEKIIADKVERIEETNQKVESLNEQYWEFDKKIQSGRESTGDMDSINKKITQLSQLKHKIEARKSLLLNDVRFFEEHDGCPTCKQEIDAYFKDETLKSKKSEIQTIDGGLEELVNQYNATNQRLSDIMEIHSQINNDSMSQYKIKSNIDALIKYREQLERDISQINSVQAIDEDYKISELEQALSASTDALTKLLEQKQVYIAASALLKDGGIKARIIKQYVPVINKLINKYLSSMDFFVQFELDEEFNETIKSRFRDTFSYASFSEGEKMRINLAILFTWRAVAKLRNSVSTNLLILDEIMDSSLDNNGTEEFLKILLQFTKDTNTFIISHKTDQLVDKFESVLKFEKKQNFSKVAA</sequence>
<keyword evidence="3" id="KW-0255">Endonuclease</keyword>
<dbReference type="Gene3D" id="1.10.287.510">
    <property type="entry name" value="Helix hairpin bin"/>
    <property type="match status" value="1"/>
</dbReference>
<keyword evidence="1" id="KW-0175">Coiled coil</keyword>
<dbReference type="EMBL" id="LR796247">
    <property type="protein sequence ID" value="CAB4131203.1"/>
    <property type="molecule type" value="Genomic_DNA"/>
</dbReference>
<dbReference type="Gene3D" id="3.40.50.300">
    <property type="entry name" value="P-loop containing nucleotide triphosphate hydrolases"/>
    <property type="match status" value="2"/>
</dbReference>
<name>A0A6J5LCZ6_9CAUD</name>
<feature type="coiled-coil region" evidence="1">
    <location>
        <begin position="216"/>
        <end position="274"/>
    </location>
</feature>
<dbReference type="InterPro" id="IPR027417">
    <property type="entry name" value="P-loop_NTPase"/>
</dbReference>
<organism evidence="3">
    <name type="scientific">uncultured Caudovirales phage</name>
    <dbReference type="NCBI Taxonomy" id="2100421"/>
    <lineage>
        <taxon>Viruses</taxon>
        <taxon>Duplodnaviria</taxon>
        <taxon>Heunggongvirae</taxon>
        <taxon>Uroviricota</taxon>
        <taxon>Caudoviricetes</taxon>
        <taxon>Peduoviridae</taxon>
        <taxon>Maltschvirus</taxon>
        <taxon>Maltschvirus maltsch</taxon>
    </lineage>
</organism>
<proteinExistence type="predicted"/>
<dbReference type="GO" id="GO:0006302">
    <property type="term" value="P:double-strand break repair"/>
    <property type="evidence" value="ECO:0007669"/>
    <property type="project" value="InterPro"/>
</dbReference>
<dbReference type="GO" id="GO:0004519">
    <property type="term" value="F:endonuclease activity"/>
    <property type="evidence" value="ECO:0007669"/>
    <property type="project" value="UniProtKB-KW"/>
</dbReference>
<dbReference type="Pfam" id="PF13476">
    <property type="entry name" value="AAA_23"/>
    <property type="match status" value="1"/>
</dbReference>
<feature type="domain" description="Rad50/SbcC-type AAA" evidence="2">
    <location>
        <begin position="7"/>
        <end position="231"/>
    </location>
</feature>